<dbReference type="CDD" id="cd03561">
    <property type="entry name" value="VHS"/>
    <property type="match status" value="1"/>
</dbReference>
<dbReference type="Proteomes" id="UP000283530">
    <property type="component" value="Unassembled WGS sequence"/>
</dbReference>
<dbReference type="STRING" id="337451.A0A443PPR6"/>
<reference evidence="9 10" key="1">
    <citation type="journal article" date="2019" name="Nat. Plants">
        <title>Stout camphor tree genome fills gaps in understanding of flowering plant genome evolution.</title>
        <authorList>
            <person name="Chaw S.M."/>
            <person name="Liu Y.C."/>
            <person name="Wu Y.W."/>
            <person name="Wang H.Y."/>
            <person name="Lin C.I."/>
            <person name="Wu C.S."/>
            <person name="Ke H.M."/>
            <person name="Chang L.Y."/>
            <person name="Hsu C.Y."/>
            <person name="Yang H.T."/>
            <person name="Sudianto E."/>
            <person name="Hsu M.H."/>
            <person name="Wu K.P."/>
            <person name="Wang L.N."/>
            <person name="Leebens-Mack J.H."/>
            <person name="Tsai I.J."/>
        </authorList>
    </citation>
    <scope>NUCLEOTIDE SEQUENCE [LARGE SCALE GENOMIC DNA]</scope>
    <source>
        <strain evidence="10">cv. Chaw 1501</strain>
        <tissue evidence="9">Young leaves</tissue>
    </source>
</reference>
<dbReference type="InterPro" id="IPR038425">
    <property type="entry name" value="GAT_sf"/>
</dbReference>
<keyword evidence="5" id="KW-0472">Membrane</keyword>
<dbReference type="GO" id="GO:0043328">
    <property type="term" value="P:protein transport to vacuole involved in ubiquitin-dependent protein catabolic process via the multivesicular body sorting pathway"/>
    <property type="evidence" value="ECO:0007669"/>
    <property type="project" value="InterPro"/>
</dbReference>
<accession>A0A443PPR6</accession>
<dbReference type="OrthoDB" id="2018246at2759"/>
<dbReference type="AlphaFoldDB" id="A0A443PPR6"/>
<evidence type="ECO:0000256" key="1">
    <source>
        <dbReference type="ARBA" id="ARBA00004170"/>
    </source>
</evidence>
<evidence type="ECO:0000256" key="3">
    <source>
        <dbReference type="ARBA" id="ARBA00022448"/>
    </source>
</evidence>
<evidence type="ECO:0000259" key="7">
    <source>
        <dbReference type="PROSITE" id="PS50179"/>
    </source>
</evidence>
<gene>
    <name evidence="9" type="ORF">CKAN_02201000</name>
</gene>
<keyword evidence="3" id="KW-0813">Transport</keyword>
<sequence>MVFSRKSGYTKKTISRACGVGLLPSWSTMPEDTSFRVREETKMEESDEEDEDEEEKATNRNMVNTKILLMVDRARSFFLIEVDGLSLRGFSTRHGNTKNKGRKHQTPLHFNSSIFYLFRQSVSKGRSVEICDIINMYPGQTKDAMKALKKRLGSKNPKIQLLALIVLETLTKNCGEDVHLQLIECEILKELVKIVKKKPDLNVKEKILILIDTCQEAFEGPRGRYPQYFAAYYELKSAGVKFPPRVENDVPFFTPQRQPITNPSDVPIYAAVEASVRTNASELSLVEIQNAWGIANVLMEMLRALYPHNPKGVKQEVIIDLVEQCQSYQKRVMLLVNSTTDEELLCQGLRLNDELQRVLRKYDDIVNVVYVTPNVGARPAETSISNGVNVTRNVGVRLAETSISNGVNVTPTAGVRPAETSISNLVNELQHVLRKYDDMAKGIPTLGLREAETFVAAPANFNHEDAESEDDFSQLDLR</sequence>
<evidence type="ECO:0000256" key="5">
    <source>
        <dbReference type="ARBA" id="ARBA00023136"/>
    </source>
</evidence>
<dbReference type="InterPro" id="IPR008942">
    <property type="entry name" value="ENTH_VHS"/>
</dbReference>
<dbReference type="InterPro" id="IPR044836">
    <property type="entry name" value="TOL_plant"/>
</dbReference>
<keyword evidence="10" id="KW-1185">Reference proteome</keyword>
<evidence type="ECO:0000259" key="8">
    <source>
        <dbReference type="PROSITE" id="PS50909"/>
    </source>
</evidence>
<feature type="compositionally biased region" description="Basic and acidic residues" evidence="6">
    <location>
        <begin position="33"/>
        <end position="44"/>
    </location>
</feature>
<dbReference type="GO" id="GO:0035091">
    <property type="term" value="F:phosphatidylinositol binding"/>
    <property type="evidence" value="ECO:0007669"/>
    <property type="project" value="InterPro"/>
</dbReference>
<dbReference type="Pfam" id="PF03127">
    <property type="entry name" value="GAT"/>
    <property type="match status" value="1"/>
</dbReference>
<feature type="domain" description="GAT" evidence="8">
    <location>
        <begin position="278"/>
        <end position="367"/>
    </location>
</feature>
<dbReference type="Gene3D" id="1.25.40.90">
    <property type="match status" value="1"/>
</dbReference>
<dbReference type="InterPro" id="IPR002014">
    <property type="entry name" value="VHS_dom"/>
</dbReference>
<dbReference type="EMBL" id="QPKB01000009">
    <property type="protein sequence ID" value="RWR92786.1"/>
    <property type="molecule type" value="Genomic_DNA"/>
</dbReference>
<comment type="subcellular location">
    <subcellularLocation>
        <location evidence="1">Membrane</location>
        <topology evidence="1">Peripheral membrane protein</topology>
    </subcellularLocation>
</comment>
<dbReference type="InterPro" id="IPR004152">
    <property type="entry name" value="GAT_dom"/>
</dbReference>
<dbReference type="SUPFAM" id="SSF89009">
    <property type="entry name" value="GAT-like domain"/>
    <property type="match status" value="1"/>
</dbReference>
<comment type="caution">
    <text evidence="9">The sequence shown here is derived from an EMBL/GenBank/DDBJ whole genome shotgun (WGS) entry which is preliminary data.</text>
</comment>
<feature type="compositionally biased region" description="Acidic residues" evidence="6">
    <location>
        <begin position="45"/>
        <end position="55"/>
    </location>
</feature>
<dbReference type="Pfam" id="PF00790">
    <property type="entry name" value="VHS"/>
    <property type="match status" value="1"/>
</dbReference>
<evidence type="ECO:0000313" key="10">
    <source>
        <dbReference type="Proteomes" id="UP000283530"/>
    </source>
</evidence>
<evidence type="ECO:0000313" key="9">
    <source>
        <dbReference type="EMBL" id="RWR92786.1"/>
    </source>
</evidence>
<dbReference type="CDD" id="cd14231">
    <property type="entry name" value="GAT_GGA-like_plant"/>
    <property type="match status" value="1"/>
</dbReference>
<evidence type="ECO:0000256" key="2">
    <source>
        <dbReference type="ARBA" id="ARBA00007708"/>
    </source>
</evidence>
<proteinExistence type="inferred from homology"/>
<feature type="domain" description="VHS" evidence="7">
    <location>
        <begin position="128"/>
        <end position="243"/>
    </location>
</feature>
<dbReference type="SUPFAM" id="SSF48464">
    <property type="entry name" value="ENTH/VHS domain"/>
    <property type="match status" value="1"/>
</dbReference>
<evidence type="ECO:0000256" key="6">
    <source>
        <dbReference type="SAM" id="MobiDB-lite"/>
    </source>
</evidence>
<protein>
    <submittedName>
        <fullName evidence="9">VHS domain-containing protein</fullName>
    </submittedName>
</protein>
<dbReference type="PROSITE" id="PS50909">
    <property type="entry name" value="GAT"/>
    <property type="match status" value="1"/>
</dbReference>
<dbReference type="SMART" id="SM00288">
    <property type="entry name" value="VHS"/>
    <property type="match status" value="1"/>
</dbReference>
<dbReference type="GO" id="GO:0005737">
    <property type="term" value="C:cytoplasm"/>
    <property type="evidence" value="ECO:0007669"/>
    <property type="project" value="UniProtKB-ARBA"/>
</dbReference>
<name>A0A443PPR6_9MAGN</name>
<comment type="similarity">
    <text evidence="2">Belongs to the TOM1 family.</text>
</comment>
<keyword evidence="4" id="KW-0653">Protein transport</keyword>
<dbReference type="PANTHER" id="PTHR45898:SF14">
    <property type="entry name" value="TOM1-LIKE PROTEIN 4"/>
    <property type="match status" value="1"/>
</dbReference>
<feature type="region of interest" description="Disordered" evidence="6">
    <location>
        <begin position="33"/>
        <end position="59"/>
    </location>
</feature>
<dbReference type="PANTHER" id="PTHR45898">
    <property type="entry name" value="TOM1-LIKE PROTEIN"/>
    <property type="match status" value="1"/>
</dbReference>
<organism evidence="9 10">
    <name type="scientific">Cinnamomum micranthum f. kanehirae</name>
    <dbReference type="NCBI Taxonomy" id="337451"/>
    <lineage>
        <taxon>Eukaryota</taxon>
        <taxon>Viridiplantae</taxon>
        <taxon>Streptophyta</taxon>
        <taxon>Embryophyta</taxon>
        <taxon>Tracheophyta</taxon>
        <taxon>Spermatophyta</taxon>
        <taxon>Magnoliopsida</taxon>
        <taxon>Magnoliidae</taxon>
        <taxon>Laurales</taxon>
        <taxon>Lauraceae</taxon>
        <taxon>Cinnamomum</taxon>
    </lineage>
</organism>
<evidence type="ECO:0000256" key="4">
    <source>
        <dbReference type="ARBA" id="ARBA00022927"/>
    </source>
</evidence>
<dbReference type="GO" id="GO:0043130">
    <property type="term" value="F:ubiquitin binding"/>
    <property type="evidence" value="ECO:0007669"/>
    <property type="project" value="InterPro"/>
</dbReference>
<dbReference type="PROSITE" id="PS50179">
    <property type="entry name" value="VHS"/>
    <property type="match status" value="1"/>
</dbReference>
<dbReference type="Gene3D" id="1.20.58.160">
    <property type="match status" value="1"/>
</dbReference>
<dbReference type="GO" id="GO:0016020">
    <property type="term" value="C:membrane"/>
    <property type="evidence" value="ECO:0007669"/>
    <property type="project" value="UniProtKB-SubCell"/>
</dbReference>